<dbReference type="InterPro" id="IPR024728">
    <property type="entry name" value="PolY_HhH_motif"/>
</dbReference>
<protein>
    <submittedName>
        <fullName evidence="1">Uncharacterized protein</fullName>
    </submittedName>
</protein>
<organism evidence="1 2">
    <name type="scientific">Eiseniibacteriota bacterium</name>
    <dbReference type="NCBI Taxonomy" id="2212470"/>
    <lineage>
        <taxon>Bacteria</taxon>
        <taxon>Candidatus Eiseniibacteriota</taxon>
    </lineage>
</organism>
<name>A0A948RUS2_UNCEI</name>
<dbReference type="Proteomes" id="UP000777784">
    <property type="component" value="Unassembled WGS sequence"/>
</dbReference>
<dbReference type="AlphaFoldDB" id="A0A948RUS2"/>
<accession>A0A948RUS2</accession>
<dbReference type="EMBL" id="JAHJDP010000052">
    <property type="protein sequence ID" value="MBU2691260.1"/>
    <property type="molecule type" value="Genomic_DNA"/>
</dbReference>
<sequence length="80" mass="8964">MEILHSYSPRVEPGHVLDFLHPLPISDLWGVGRIGADLIKNADNEMPAHNLNPRIPVVMGSGDFYNQRNLMSYRLPVSSP</sequence>
<evidence type="ECO:0000313" key="2">
    <source>
        <dbReference type="Proteomes" id="UP000777784"/>
    </source>
</evidence>
<proteinExistence type="predicted"/>
<dbReference type="Pfam" id="PF11798">
    <property type="entry name" value="IMS_HHH"/>
    <property type="match status" value="1"/>
</dbReference>
<evidence type="ECO:0000313" key="1">
    <source>
        <dbReference type="EMBL" id="MBU2691260.1"/>
    </source>
</evidence>
<comment type="caution">
    <text evidence="1">The sequence shown here is derived from an EMBL/GenBank/DDBJ whole genome shotgun (WGS) entry which is preliminary data.</text>
</comment>
<reference evidence="1" key="1">
    <citation type="submission" date="2021-05" db="EMBL/GenBank/DDBJ databases">
        <title>Energy efficiency and biological interactions define the core microbiome of deep oligotrophic groundwater.</title>
        <authorList>
            <person name="Mehrshad M."/>
            <person name="Lopez-Fernandez M."/>
            <person name="Bell E."/>
            <person name="Bernier-Latmani R."/>
            <person name="Bertilsson S."/>
            <person name="Dopson M."/>
        </authorList>
    </citation>
    <scope>NUCLEOTIDE SEQUENCE</scope>
    <source>
        <strain evidence="1">Modern_marine.mb.64</strain>
    </source>
</reference>
<gene>
    <name evidence="1" type="ORF">KJ970_10045</name>
</gene>